<reference evidence="1" key="1">
    <citation type="submission" date="2014-11" db="EMBL/GenBank/DDBJ databases">
        <authorList>
            <person name="Amaro Gonzalez C."/>
        </authorList>
    </citation>
    <scope>NUCLEOTIDE SEQUENCE</scope>
</reference>
<proteinExistence type="predicted"/>
<accession>A0A0E9QQ01</accession>
<dbReference type="EMBL" id="GBXM01090282">
    <property type="protein sequence ID" value="JAH18295.1"/>
    <property type="molecule type" value="Transcribed_RNA"/>
</dbReference>
<dbReference type="AlphaFoldDB" id="A0A0E9QQ01"/>
<protein>
    <submittedName>
        <fullName evidence="1">Uncharacterized protein</fullName>
    </submittedName>
</protein>
<sequence length="28" mass="3457">MFSRFQKAAKTASQEFQDKVDFYRMHMK</sequence>
<organism evidence="1">
    <name type="scientific">Anguilla anguilla</name>
    <name type="common">European freshwater eel</name>
    <name type="synonym">Muraena anguilla</name>
    <dbReference type="NCBI Taxonomy" id="7936"/>
    <lineage>
        <taxon>Eukaryota</taxon>
        <taxon>Metazoa</taxon>
        <taxon>Chordata</taxon>
        <taxon>Craniata</taxon>
        <taxon>Vertebrata</taxon>
        <taxon>Euteleostomi</taxon>
        <taxon>Actinopterygii</taxon>
        <taxon>Neopterygii</taxon>
        <taxon>Teleostei</taxon>
        <taxon>Anguilliformes</taxon>
        <taxon>Anguillidae</taxon>
        <taxon>Anguilla</taxon>
    </lineage>
</organism>
<name>A0A0E9QQ01_ANGAN</name>
<reference evidence="1" key="2">
    <citation type="journal article" date="2015" name="Fish Shellfish Immunol.">
        <title>Early steps in the European eel (Anguilla anguilla)-Vibrio vulnificus interaction in the gills: Role of the RtxA13 toxin.</title>
        <authorList>
            <person name="Callol A."/>
            <person name="Pajuelo D."/>
            <person name="Ebbesson L."/>
            <person name="Teles M."/>
            <person name="MacKenzie S."/>
            <person name="Amaro C."/>
        </authorList>
    </citation>
    <scope>NUCLEOTIDE SEQUENCE</scope>
</reference>
<evidence type="ECO:0000313" key="1">
    <source>
        <dbReference type="EMBL" id="JAH18295.1"/>
    </source>
</evidence>